<keyword evidence="1" id="KW-1133">Transmembrane helix</keyword>
<organism evidence="2 3">
    <name type="scientific">Bradyrhizobium ontarionense</name>
    <dbReference type="NCBI Taxonomy" id="2898149"/>
    <lineage>
        <taxon>Bacteria</taxon>
        <taxon>Pseudomonadati</taxon>
        <taxon>Pseudomonadota</taxon>
        <taxon>Alphaproteobacteria</taxon>
        <taxon>Hyphomicrobiales</taxon>
        <taxon>Nitrobacteraceae</taxon>
        <taxon>Bradyrhizobium</taxon>
    </lineage>
</organism>
<dbReference type="EMBL" id="CP088156">
    <property type="protein sequence ID" value="UFZ05496.1"/>
    <property type="molecule type" value="Genomic_DNA"/>
</dbReference>
<keyword evidence="1" id="KW-0812">Transmembrane</keyword>
<feature type="transmembrane region" description="Helical" evidence="1">
    <location>
        <begin position="51"/>
        <end position="72"/>
    </location>
</feature>
<protein>
    <submittedName>
        <fullName evidence="2">Uncharacterized protein</fullName>
    </submittedName>
</protein>
<proteinExistence type="predicted"/>
<keyword evidence="3" id="KW-1185">Reference proteome</keyword>
<reference evidence="2" key="1">
    <citation type="journal article" date="2024" name="Antonie Van Leeuwenhoek">
        <title>Bradyrhizobium ontarionense sp. nov., a novel bacterial symbiont isolated from Aeschynomene indica (Indian jointvetch), harbours photosynthesis, nitrogen fixation and nitrous oxide (N2O) reductase genes.</title>
        <authorList>
            <person name="Bromfield E.S.P."/>
            <person name="Cloutier S."/>
        </authorList>
    </citation>
    <scope>NUCLEOTIDE SEQUENCE</scope>
    <source>
        <strain evidence="2">A19</strain>
    </source>
</reference>
<dbReference type="Proteomes" id="UP001431010">
    <property type="component" value="Chromosome"/>
</dbReference>
<evidence type="ECO:0000313" key="3">
    <source>
        <dbReference type="Proteomes" id="UP001431010"/>
    </source>
</evidence>
<accession>A0ABY3RDZ3</accession>
<name>A0ABY3RDZ3_9BRAD</name>
<dbReference type="RefSeq" id="WP_231323655.1">
    <property type="nucleotide sequence ID" value="NZ_CP088156.1"/>
</dbReference>
<feature type="transmembrane region" description="Helical" evidence="1">
    <location>
        <begin position="16"/>
        <end position="39"/>
    </location>
</feature>
<gene>
    <name evidence="2" type="ORF">LQG66_04030</name>
</gene>
<keyword evidence="1" id="KW-0472">Membrane</keyword>
<evidence type="ECO:0000313" key="2">
    <source>
        <dbReference type="EMBL" id="UFZ05496.1"/>
    </source>
</evidence>
<sequence>MDGFGHASRMGKWDQGLGAVGLIGLAVSLTVLVTLGAPYVASHTTQEMKDWGGAIVNVLAPSVTLWAAYIAYSSVQEQIRAQRDGSLLQVLSREQERLEEELLGLRVCMELIAEAFAAGVQPQHHDVLAGKLHELGLSSNETDIASAIQRKVGTKVPPTLLHPVAECLRAYHDSVVEAQNLHYGPPPSQDKKERTLAHMAKRHQDLTNMRWELNSREIRIASGLLPACRNQIEQIVSRLHD</sequence>
<evidence type="ECO:0000256" key="1">
    <source>
        <dbReference type="SAM" id="Phobius"/>
    </source>
</evidence>